<comment type="caution">
    <text evidence="3">The sequence shown here is derived from an EMBL/GenBank/DDBJ whole genome shotgun (WGS) entry which is preliminary data.</text>
</comment>
<gene>
    <name evidence="3" type="ORF">JW744_04430</name>
</gene>
<dbReference type="EMBL" id="JAFGDB010000075">
    <property type="protein sequence ID" value="MBN2067688.1"/>
    <property type="molecule type" value="Genomic_DNA"/>
</dbReference>
<name>A0A938YP25_9ARCH</name>
<feature type="transmembrane region" description="Helical" evidence="2">
    <location>
        <begin position="167"/>
        <end position="193"/>
    </location>
</feature>
<organism evidence="3 4">
    <name type="scientific">Candidatus Iainarchaeum sp</name>
    <dbReference type="NCBI Taxonomy" id="3101447"/>
    <lineage>
        <taxon>Archaea</taxon>
        <taxon>Candidatus Iainarchaeota</taxon>
        <taxon>Candidatus Iainarchaeia</taxon>
        <taxon>Candidatus Iainarchaeales</taxon>
        <taxon>Candidatus Iainarchaeaceae</taxon>
        <taxon>Candidatus Iainarchaeum</taxon>
    </lineage>
</organism>
<feature type="transmembrane region" description="Helical" evidence="2">
    <location>
        <begin position="125"/>
        <end position="147"/>
    </location>
</feature>
<sequence length="199" mass="22555">MRDWFDKVQDLVKETKKIDEELAKPEKTKEDYAFLIGYKTQCLKEALAQIEKRRKVVSGRNKKLKETQLPEKEKLALSKEVELEIRRLEEAEKMAEGLHKQIEKLNKEKDVAPGQVKKVKLPYRLAIAGIIVVAGFLATLGIGYFLQSPPITSTVDGLISWAESQGISMYIVIPIVAIGLFVILLPLVTIIVLERLQRS</sequence>
<protein>
    <submittedName>
        <fullName evidence="3">Uncharacterized protein</fullName>
    </submittedName>
</protein>
<feature type="coiled-coil region" evidence="1">
    <location>
        <begin position="47"/>
        <end position="108"/>
    </location>
</feature>
<accession>A0A938YP25</accession>
<keyword evidence="1" id="KW-0175">Coiled coil</keyword>
<keyword evidence="2" id="KW-1133">Transmembrane helix</keyword>
<evidence type="ECO:0000256" key="2">
    <source>
        <dbReference type="SAM" id="Phobius"/>
    </source>
</evidence>
<proteinExistence type="predicted"/>
<dbReference type="AlphaFoldDB" id="A0A938YP25"/>
<evidence type="ECO:0000313" key="3">
    <source>
        <dbReference type="EMBL" id="MBN2067688.1"/>
    </source>
</evidence>
<keyword evidence="2" id="KW-0472">Membrane</keyword>
<reference evidence="3" key="1">
    <citation type="submission" date="2021-01" db="EMBL/GenBank/DDBJ databases">
        <title>Active Sulfur Cycling in an Early Earth Analoge.</title>
        <authorList>
            <person name="Hahn C.R."/>
            <person name="Youssef N.H."/>
            <person name="Elshahed M."/>
        </authorList>
    </citation>
    <scope>NUCLEOTIDE SEQUENCE</scope>
    <source>
        <strain evidence="3">Zod_Metabat.1151</strain>
    </source>
</reference>
<evidence type="ECO:0000313" key="4">
    <source>
        <dbReference type="Proteomes" id="UP000809243"/>
    </source>
</evidence>
<keyword evidence="2" id="KW-0812">Transmembrane</keyword>
<dbReference type="Proteomes" id="UP000809243">
    <property type="component" value="Unassembled WGS sequence"/>
</dbReference>
<evidence type="ECO:0000256" key="1">
    <source>
        <dbReference type="SAM" id="Coils"/>
    </source>
</evidence>